<protein>
    <submittedName>
        <fullName evidence="4">Nucleoside deaminase</fullName>
    </submittedName>
</protein>
<accession>A0A2K8YSQ0</accession>
<evidence type="ECO:0000256" key="1">
    <source>
        <dbReference type="ARBA" id="ARBA00022723"/>
    </source>
</evidence>
<dbReference type="InterPro" id="IPR002125">
    <property type="entry name" value="CMP_dCMP_dom"/>
</dbReference>
<dbReference type="KEGG" id="spir:CWM47_01720"/>
<reference evidence="4 5" key="1">
    <citation type="submission" date="2017-11" db="EMBL/GenBank/DDBJ databases">
        <title>Taxonomic description and genome sequences of Spirosoma HA7 sp. nov., isolated from pollen microhabitat of Corylus avellana.</title>
        <authorList>
            <person name="Ambika Manirajan B."/>
            <person name="Suarez C."/>
            <person name="Ratering S."/>
            <person name="Geissler-Plaum R."/>
            <person name="Cardinale M."/>
            <person name="Sylvia S."/>
        </authorList>
    </citation>
    <scope>NUCLEOTIDE SEQUENCE [LARGE SCALE GENOMIC DNA]</scope>
    <source>
        <strain evidence="4 5">HA7</strain>
    </source>
</reference>
<dbReference type="PROSITE" id="PS00903">
    <property type="entry name" value="CYT_DCMP_DEAMINASES_1"/>
    <property type="match status" value="1"/>
</dbReference>
<dbReference type="EMBL" id="CP025096">
    <property type="protein sequence ID" value="AUD00647.1"/>
    <property type="molecule type" value="Genomic_DNA"/>
</dbReference>
<evidence type="ECO:0000256" key="2">
    <source>
        <dbReference type="ARBA" id="ARBA00022833"/>
    </source>
</evidence>
<organism evidence="4 5">
    <name type="scientific">Spirosoma pollinicola</name>
    <dbReference type="NCBI Taxonomy" id="2057025"/>
    <lineage>
        <taxon>Bacteria</taxon>
        <taxon>Pseudomonadati</taxon>
        <taxon>Bacteroidota</taxon>
        <taxon>Cytophagia</taxon>
        <taxon>Cytophagales</taxon>
        <taxon>Cytophagaceae</taxon>
        <taxon>Spirosoma</taxon>
    </lineage>
</organism>
<dbReference type="PROSITE" id="PS51747">
    <property type="entry name" value="CYT_DCMP_DEAMINASES_2"/>
    <property type="match status" value="1"/>
</dbReference>
<dbReference type="Pfam" id="PF00383">
    <property type="entry name" value="dCMP_cyt_deam_1"/>
    <property type="match status" value="1"/>
</dbReference>
<dbReference type="Gene3D" id="3.40.140.10">
    <property type="entry name" value="Cytidine Deaminase, domain 2"/>
    <property type="match status" value="1"/>
</dbReference>
<dbReference type="OrthoDB" id="9802676at2"/>
<dbReference type="SUPFAM" id="SSF53927">
    <property type="entry name" value="Cytidine deaminase-like"/>
    <property type="match status" value="1"/>
</dbReference>
<feature type="domain" description="CMP/dCMP-type deaminase" evidence="3">
    <location>
        <begin position="2"/>
        <end position="121"/>
    </location>
</feature>
<evidence type="ECO:0000313" key="4">
    <source>
        <dbReference type="EMBL" id="AUD00647.1"/>
    </source>
</evidence>
<dbReference type="GO" id="GO:0016787">
    <property type="term" value="F:hydrolase activity"/>
    <property type="evidence" value="ECO:0007669"/>
    <property type="project" value="InterPro"/>
</dbReference>
<evidence type="ECO:0000313" key="5">
    <source>
        <dbReference type="Proteomes" id="UP000232883"/>
    </source>
</evidence>
<proteinExistence type="predicted"/>
<name>A0A2K8YSQ0_9BACT</name>
<keyword evidence="1" id="KW-0479">Metal-binding</keyword>
<dbReference type="CDD" id="cd01285">
    <property type="entry name" value="nucleoside_deaminase"/>
    <property type="match status" value="1"/>
</dbReference>
<dbReference type="AlphaFoldDB" id="A0A2K8YSQ0"/>
<dbReference type="PANTHER" id="PTHR11079">
    <property type="entry name" value="CYTOSINE DEAMINASE FAMILY MEMBER"/>
    <property type="match status" value="1"/>
</dbReference>
<dbReference type="InterPro" id="IPR016192">
    <property type="entry name" value="APOBEC/CMP_deaminase_Zn-bd"/>
</dbReference>
<dbReference type="GO" id="GO:0008270">
    <property type="term" value="F:zinc ion binding"/>
    <property type="evidence" value="ECO:0007669"/>
    <property type="project" value="InterPro"/>
</dbReference>
<sequence length="137" mass="14910">MDRHEEFMNRCRELAGQAAQTGNTPVGAVVVRDGVIIGEGQEATHPGNDITCHAEVEAIRDAVRRLGGMKLSDCILYTTHEPCILCSYVIRHHRFGLIVFEIAVPSVGGLTSPYPILTATDIPVWGPPPLVIQLKRG</sequence>
<dbReference type="RefSeq" id="WP_100986072.1">
    <property type="nucleotide sequence ID" value="NZ_CP025096.1"/>
</dbReference>
<evidence type="ECO:0000259" key="3">
    <source>
        <dbReference type="PROSITE" id="PS51747"/>
    </source>
</evidence>
<dbReference type="PANTHER" id="PTHR11079:SF162">
    <property type="entry name" value="RIBOFLAVIN BIOSYNTHESIS PROTEIN PYRD, CHLOROPLASTIC"/>
    <property type="match status" value="1"/>
</dbReference>
<keyword evidence="2" id="KW-0862">Zinc</keyword>
<dbReference type="InterPro" id="IPR016193">
    <property type="entry name" value="Cytidine_deaminase-like"/>
</dbReference>
<dbReference type="Proteomes" id="UP000232883">
    <property type="component" value="Chromosome"/>
</dbReference>
<gene>
    <name evidence="4" type="ORF">CWM47_01720</name>
</gene>
<keyword evidence="5" id="KW-1185">Reference proteome</keyword>